<proteinExistence type="predicted"/>
<dbReference type="RefSeq" id="WP_073117914.1">
    <property type="nucleotide sequence ID" value="NZ_BMEN01000001.1"/>
</dbReference>
<dbReference type="Gene3D" id="1.10.3680.10">
    <property type="entry name" value="TerB-like"/>
    <property type="match status" value="1"/>
</dbReference>
<dbReference type="Proteomes" id="UP000184109">
    <property type="component" value="Unassembled WGS sequence"/>
</dbReference>
<dbReference type="InterPro" id="IPR001623">
    <property type="entry name" value="DnaJ_domain"/>
</dbReference>
<reference evidence="3" key="1">
    <citation type="submission" date="2016-11" db="EMBL/GenBank/DDBJ databases">
        <authorList>
            <person name="Varghese N."/>
            <person name="Submissions S."/>
        </authorList>
    </citation>
    <scope>NUCLEOTIDE SEQUENCE [LARGE SCALE GENOMIC DNA]</scope>
    <source>
        <strain evidence="3">DSM 100572</strain>
    </source>
</reference>
<gene>
    <name evidence="2" type="ORF">SAMN05444281_0304</name>
</gene>
<evidence type="ECO:0000313" key="2">
    <source>
        <dbReference type="EMBL" id="SHH37751.1"/>
    </source>
</evidence>
<protein>
    <submittedName>
        <fullName evidence="2">DnaJ like chaperone protein</fullName>
    </submittedName>
</protein>
<dbReference type="PROSITE" id="PS50076">
    <property type="entry name" value="DNAJ_2"/>
    <property type="match status" value="1"/>
</dbReference>
<dbReference type="InterPro" id="IPR036869">
    <property type="entry name" value="J_dom_sf"/>
</dbReference>
<dbReference type="Pfam" id="PF00226">
    <property type="entry name" value="DnaJ"/>
    <property type="match status" value="1"/>
</dbReference>
<feature type="domain" description="J" evidence="1">
    <location>
        <begin position="184"/>
        <end position="246"/>
    </location>
</feature>
<organism evidence="2 3">
    <name type="scientific">Wenyingzhuangia marina</name>
    <dbReference type="NCBI Taxonomy" id="1195760"/>
    <lineage>
        <taxon>Bacteria</taxon>
        <taxon>Pseudomonadati</taxon>
        <taxon>Bacteroidota</taxon>
        <taxon>Flavobacteriia</taxon>
        <taxon>Flavobacteriales</taxon>
        <taxon>Flavobacteriaceae</taxon>
        <taxon>Wenyingzhuangia</taxon>
    </lineage>
</organism>
<dbReference type="InterPro" id="IPR007791">
    <property type="entry name" value="DjlA_N"/>
</dbReference>
<dbReference type="CDD" id="cd06257">
    <property type="entry name" value="DnaJ"/>
    <property type="match status" value="1"/>
</dbReference>
<dbReference type="AlphaFoldDB" id="A0A1M5SGY7"/>
<name>A0A1M5SGY7_9FLAO</name>
<dbReference type="OrthoDB" id="9779622at2"/>
<dbReference type="SUPFAM" id="SSF46565">
    <property type="entry name" value="Chaperone J-domain"/>
    <property type="match status" value="1"/>
</dbReference>
<dbReference type="InterPro" id="IPR050817">
    <property type="entry name" value="DjlA_DnaK_co-chaperone"/>
</dbReference>
<dbReference type="EMBL" id="FQXQ01000001">
    <property type="protein sequence ID" value="SHH37751.1"/>
    <property type="molecule type" value="Genomic_DNA"/>
</dbReference>
<keyword evidence="3" id="KW-1185">Reference proteome</keyword>
<dbReference type="SMART" id="SM00271">
    <property type="entry name" value="DnaJ"/>
    <property type="match status" value="1"/>
</dbReference>
<dbReference type="Pfam" id="PF05099">
    <property type="entry name" value="TerB"/>
    <property type="match status" value="1"/>
</dbReference>
<accession>A0A1M5SGY7</accession>
<dbReference type="PANTHER" id="PTHR24074">
    <property type="entry name" value="CO-CHAPERONE PROTEIN DJLA"/>
    <property type="match status" value="1"/>
</dbReference>
<evidence type="ECO:0000313" key="3">
    <source>
        <dbReference type="Proteomes" id="UP000184109"/>
    </source>
</evidence>
<evidence type="ECO:0000259" key="1">
    <source>
        <dbReference type="PROSITE" id="PS50076"/>
    </source>
</evidence>
<dbReference type="STRING" id="1195760.SAMN05444281_0304"/>
<dbReference type="InterPro" id="IPR029024">
    <property type="entry name" value="TerB-like"/>
</dbReference>
<dbReference type="SUPFAM" id="SSF158682">
    <property type="entry name" value="TerB-like"/>
    <property type="match status" value="1"/>
</dbReference>
<dbReference type="Gene3D" id="1.10.287.110">
    <property type="entry name" value="DnaJ domain"/>
    <property type="match status" value="1"/>
</dbReference>
<sequence length="247" mass="27601">MKKFANWIGAGIGWAAGGPIGAALGYLIGSALKGATSDYSEFQTDNSSYTSKTTQAGDFEISLLFLSAVVIKADGKILQKELDYVRNYFVQMYGKDRANNAFKLFKGIINDTSLSTQEVCTQIRSHMSAESRAQLIHFLFAIAKSDGHVADIEVQTIQSISNYLYINQASFDSIKAMFYDNSESAYQILEVSKSDDNDTIKKAYRRLVKEHHPDKLAHLGEEHLKGAQEKFQKIQEAYETIKKERGL</sequence>
<dbReference type="PRINTS" id="PR00625">
    <property type="entry name" value="JDOMAIN"/>
</dbReference>